<feature type="domain" description="O-methyltransferase C-terminal" evidence="4">
    <location>
        <begin position="201"/>
        <end position="404"/>
    </location>
</feature>
<dbReference type="OrthoDB" id="1606438at2759"/>
<dbReference type="PANTHER" id="PTHR43712">
    <property type="entry name" value="PUTATIVE (AFU_ORTHOLOGUE AFUA_4G14580)-RELATED"/>
    <property type="match status" value="1"/>
</dbReference>
<dbReference type="GO" id="GO:0044550">
    <property type="term" value="P:secondary metabolite biosynthetic process"/>
    <property type="evidence" value="ECO:0007669"/>
    <property type="project" value="UniProtKB-ARBA"/>
</dbReference>
<dbReference type="PANTHER" id="PTHR43712:SF12">
    <property type="entry name" value="STERIGMATOCYSTIN 8-O-METHYLTRANSFERASE"/>
    <property type="match status" value="1"/>
</dbReference>
<reference evidence="5" key="2">
    <citation type="journal article" date="2023" name="IMA Fungus">
        <title>Comparative genomic study of the Penicillium genus elucidates a diverse pangenome and 15 lateral gene transfer events.</title>
        <authorList>
            <person name="Petersen C."/>
            <person name="Sorensen T."/>
            <person name="Nielsen M.R."/>
            <person name="Sondergaard T.E."/>
            <person name="Sorensen J.L."/>
            <person name="Fitzpatrick D.A."/>
            <person name="Frisvad J.C."/>
            <person name="Nielsen K.L."/>
        </authorList>
    </citation>
    <scope>NUCLEOTIDE SEQUENCE</scope>
    <source>
        <strain evidence="5">IBT 34128</strain>
    </source>
</reference>
<comment type="caution">
    <text evidence="5">The sequence shown here is derived from an EMBL/GenBank/DDBJ whole genome shotgun (WGS) entry which is preliminary data.</text>
</comment>
<dbReference type="Gene3D" id="3.40.50.150">
    <property type="entry name" value="Vaccinia Virus protein VP39"/>
    <property type="match status" value="1"/>
</dbReference>
<dbReference type="PROSITE" id="PS51683">
    <property type="entry name" value="SAM_OMT_II"/>
    <property type="match status" value="1"/>
</dbReference>
<keyword evidence="2" id="KW-0808">Transferase</keyword>
<gene>
    <name evidence="5" type="ORF">NUU61_005733</name>
</gene>
<dbReference type="Proteomes" id="UP001141434">
    <property type="component" value="Unassembled WGS sequence"/>
</dbReference>
<dbReference type="EMBL" id="JAPMSZ010000007">
    <property type="protein sequence ID" value="KAJ5096377.1"/>
    <property type="molecule type" value="Genomic_DNA"/>
</dbReference>
<evidence type="ECO:0000256" key="2">
    <source>
        <dbReference type="ARBA" id="ARBA00022679"/>
    </source>
</evidence>
<proteinExistence type="predicted"/>
<dbReference type="GO" id="GO:0008171">
    <property type="term" value="F:O-methyltransferase activity"/>
    <property type="evidence" value="ECO:0007669"/>
    <property type="project" value="InterPro"/>
</dbReference>
<dbReference type="GO" id="GO:0032259">
    <property type="term" value="P:methylation"/>
    <property type="evidence" value="ECO:0007669"/>
    <property type="project" value="UniProtKB-KW"/>
</dbReference>
<dbReference type="InterPro" id="IPR001077">
    <property type="entry name" value="COMT_C"/>
</dbReference>
<dbReference type="Pfam" id="PF00891">
    <property type="entry name" value="Methyltransf_2"/>
    <property type="match status" value="1"/>
</dbReference>
<dbReference type="SUPFAM" id="SSF53335">
    <property type="entry name" value="S-adenosyl-L-methionine-dependent methyltransferases"/>
    <property type="match status" value="1"/>
</dbReference>
<dbReference type="InterPro" id="IPR036390">
    <property type="entry name" value="WH_DNA-bd_sf"/>
</dbReference>
<reference evidence="5" key="1">
    <citation type="submission" date="2022-11" db="EMBL/GenBank/DDBJ databases">
        <authorList>
            <person name="Petersen C."/>
        </authorList>
    </citation>
    <scope>NUCLEOTIDE SEQUENCE</scope>
    <source>
        <strain evidence="5">IBT 34128</strain>
    </source>
</reference>
<accession>A0A9W9K8Y0</accession>
<sequence>MSTHTNGTVSKDTSRSGLLALAEDVSRQTQAIAEYLRANDYAQPTFAHDSISRPDTIEYAQLHSGLKRSLEDLQYLVEGPKKHFRTLCCQGYELAAIQVALDFNFFSIVPAEGQISLEELAKQAGVDLDRTRRIVRLLATEFIFQEPNPGYVAHNPSSYLLHQDEEIRSTLHYTVDEMFKAASATADSVKASPLEYNSVLTPFSTRHGLQIFNFYENDASRSVRFAKAMAGWAKLNLNINALKEAFPWKDLKGTVVDVGGGSGKVSITLARNFPTLDFIVQDSADMHAAGQSLLTDDVRDRVSFMQHSFFEPQPVGDAAAFILRACALNWSDRDVVQMFRSLVPGLERSKPTTPLLINDLILPPQGSLTRDFERGVRQIDLIMLVGFGGKLRTEAEFAALLKEADERYEIHSFHPEGLMGLLEVYLRR</sequence>
<evidence type="ECO:0000313" key="5">
    <source>
        <dbReference type="EMBL" id="KAJ5096377.1"/>
    </source>
</evidence>
<protein>
    <submittedName>
        <fullName evidence="5">S-adenosyl-L-methionine-dependent methyltransferase</fullName>
    </submittedName>
</protein>
<evidence type="ECO:0000256" key="1">
    <source>
        <dbReference type="ARBA" id="ARBA00022603"/>
    </source>
</evidence>
<dbReference type="SUPFAM" id="SSF46785">
    <property type="entry name" value="Winged helix' DNA-binding domain"/>
    <property type="match status" value="1"/>
</dbReference>
<organism evidence="5 6">
    <name type="scientific">Penicillium alfredii</name>
    <dbReference type="NCBI Taxonomy" id="1506179"/>
    <lineage>
        <taxon>Eukaryota</taxon>
        <taxon>Fungi</taxon>
        <taxon>Dikarya</taxon>
        <taxon>Ascomycota</taxon>
        <taxon>Pezizomycotina</taxon>
        <taxon>Eurotiomycetes</taxon>
        <taxon>Eurotiomycetidae</taxon>
        <taxon>Eurotiales</taxon>
        <taxon>Aspergillaceae</taxon>
        <taxon>Penicillium</taxon>
    </lineage>
</organism>
<dbReference type="Gene3D" id="1.10.10.10">
    <property type="entry name" value="Winged helix-like DNA-binding domain superfamily/Winged helix DNA-binding domain"/>
    <property type="match status" value="1"/>
</dbReference>
<keyword evidence="1 5" id="KW-0489">Methyltransferase</keyword>
<dbReference type="RefSeq" id="XP_056511928.1">
    <property type="nucleotide sequence ID" value="XM_056656315.1"/>
</dbReference>
<evidence type="ECO:0000256" key="3">
    <source>
        <dbReference type="ARBA" id="ARBA00022691"/>
    </source>
</evidence>
<dbReference type="GeneID" id="81395483"/>
<evidence type="ECO:0000259" key="4">
    <source>
        <dbReference type="Pfam" id="PF00891"/>
    </source>
</evidence>
<keyword evidence="3" id="KW-0949">S-adenosyl-L-methionine</keyword>
<keyword evidence="6" id="KW-1185">Reference proteome</keyword>
<evidence type="ECO:0000313" key="6">
    <source>
        <dbReference type="Proteomes" id="UP001141434"/>
    </source>
</evidence>
<dbReference type="InterPro" id="IPR029063">
    <property type="entry name" value="SAM-dependent_MTases_sf"/>
</dbReference>
<dbReference type="InterPro" id="IPR036388">
    <property type="entry name" value="WH-like_DNA-bd_sf"/>
</dbReference>
<name>A0A9W9K8Y0_9EURO</name>
<dbReference type="InterPro" id="IPR016461">
    <property type="entry name" value="COMT-like"/>
</dbReference>
<dbReference type="AlphaFoldDB" id="A0A9W9K8Y0"/>